<accession>A0A3S5EIU0</accession>
<dbReference type="Proteomes" id="UP000282551">
    <property type="component" value="Chromosome"/>
</dbReference>
<dbReference type="PANTHER" id="PTHR43162:SF1">
    <property type="entry name" value="PRESTALK A DIFFERENTIATION PROTEIN A"/>
    <property type="match status" value="1"/>
</dbReference>
<dbReference type="AlphaFoldDB" id="A0A3S5EIU0"/>
<dbReference type="GO" id="GO:0016491">
    <property type="term" value="F:oxidoreductase activity"/>
    <property type="evidence" value="ECO:0007669"/>
    <property type="project" value="UniProtKB-KW"/>
</dbReference>
<keyword evidence="1" id="KW-0560">Oxidoreductase</keyword>
<dbReference type="InterPro" id="IPR036291">
    <property type="entry name" value="NAD(P)-bd_dom_sf"/>
</dbReference>
<dbReference type="InterPro" id="IPR051604">
    <property type="entry name" value="Ergot_Alk_Oxidoreductase"/>
</dbReference>
<reference evidence="1 2" key="1">
    <citation type="submission" date="2018-12" db="EMBL/GenBank/DDBJ databases">
        <authorList>
            <consortium name="Pathogen Informatics"/>
        </authorList>
    </citation>
    <scope>NUCLEOTIDE SEQUENCE [LARGE SCALE GENOMIC DNA]</scope>
    <source>
        <strain evidence="1 2">NCTC10485</strain>
    </source>
</reference>
<protein>
    <submittedName>
        <fullName evidence="1">NmrA family protein</fullName>
        <ecNumber evidence="1">1.7.-.-</ecNumber>
    </submittedName>
</protein>
<evidence type="ECO:0000313" key="2">
    <source>
        <dbReference type="Proteomes" id="UP000282551"/>
    </source>
</evidence>
<gene>
    <name evidence="1" type="primary">azoB_3</name>
    <name evidence="1" type="ORF">NCTC10485_05164</name>
</gene>
<dbReference type="EMBL" id="LR134355">
    <property type="protein sequence ID" value="VEG50844.1"/>
    <property type="molecule type" value="Genomic_DNA"/>
</dbReference>
<dbReference type="PANTHER" id="PTHR43162">
    <property type="match status" value="1"/>
</dbReference>
<dbReference type="Gene3D" id="3.90.25.10">
    <property type="entry name" value="UDP-galactose 4-epimerase, domain 1"/>
    <property type="match status" value="1"/>
</dbReference>
<keyword evidence="2" id="KW-1185">Reference proteome</keyword>
<evidence type="ECO:0000313" key="1">
    <source>
        <dbReference type="EMBL" id="VEG50844.1"/>
    </source>
</evidence>
<organism evidence="1 2">
    <name type="scientific">Mycolicibacterium chitae</name>
    <name type="common">Mycobacterium chitae</name>
    <dbReference type="NCBI Taxonomy" id="1792"/>
    <lineage>
        <taxon>Bacteria</taxon>
        <taxon>Bacillati</taxon>
        <taxon>Actinomycetota</taxon>
        <taxon>Actinomycetes</taxon>
        <taxon>Mycobacteriales</taxon>
        <taxon>Mycobacteriaceae</taxon>
        <taxon>Mycolicibacterium</taxon>
    </lineage>
</organism>
<dbReference type="SUPFAM" id="SSF51735">
    <property type="entry name" value="NAD(P)-binding Rossmann-fold domains"/>
    <property type="match status" value="1"/>
</dbReference>
<name>A0A3S5EIU0_MYCCI</name>
<sequence>MRFDWADRDTHKVALDGAAAVYLVAPIGAADPAPMVELFLQDAVDLGVRRVIALSSSALPEGAPGLGQVHHLVRTMMPEWAVLRPSWFMQNFTGDHVVAQGVRRGVIVTATGTGRIAFVDAGDIAAVAVRALTDDVPHNTEHLITGPQALSYADTTLVVSEFVDHPVRHRPVSAATFAALLTGSGVPADFAEILAALDTEIAGGAEDRLTDTVFEVTGRAPVSFREFCAAAFC</sequence>
<dbReference type="EC" id="1.7.-.-" evidence="1"/>
<dbReference type="Gene3D" id="3.40.50.720">
    <property type="entry name" value="NAD(P)-binding Rossmann-like Domain"/>
    <property type="match status" value="1"/>
</dbReference>
<proteinExistence type="predicted"/>